<evidence type="ECO:0000313" key="2">
    <source>
        <dbReference type="Proteomes" id="UP000308600"/>
    </source>
</evidence>
<evidence type="ECO:0000313" key="1">
    <source>
        <dbReference type="EMBL" id="TFK68284.1"/>
    </source>
</evidence>
<dbReference type="Proteomes" id="UP000308600">
    <property type="component" value="Unassembled WGS sequence"/>
</dbReference>
<accession>A0ACD3ASQ6</accession>
<proteinExistence type="predicted"/>
<keyword evidence="2" id="KW-1185">Reference proteome</keyword>
<name>A0ACD3ASQ6_9AGAR</name>
<dbReference type="EMBL" id="ML208355">
    <property type="protein sequence ID" value="TFK68284.1"/>
    <property type="molecule type" value="Genomic_DNA"/>
</dbReference>
<sequence>MSDQLSPEQIAEYKEAFSLFDKNGDGKITTVELGLVFESLGQPLSETELAFRLNSVDLDHNGTLEFPEFLQLVASSEDLGDGDLREAFKAFDKDGDGKISRVELKQMMISLGETITDDELEEMIKAADADGNGQIEVEGEIAKIMSTK</sequence>
<gene>
    <name evidence="1" type="ORF">BDN72DRAFT_841958</name>
</gene>
<protein>
    <submittedName>
        <fullName evidence="1">Calmodulin mutant SYNCAM64A</fullName>
    </submittedName>
</protein>
<organism evidence="1 2">
    <name type="scientific">Pluteus cervinus</name>
    <dbReference type="NCBI Taxonomy" id="181527"/>
    <lineage>
        <taxon>Eukaryota</taxon>
        <taxon>Fungi</taxon>
        <taxon>Dikarya</taxon>
        <taxon>Basidiomycota</taxon>
        <taxon>Agaricomycotina</taxon>
        <taxon>Agaricomycetes</taxon>
        <taxon>Agaricomycetidae</taxon>
        <taxon>Agaricales</taxon>
        <taxon>Pluteineae</taxon>
        <taxon>Pluteaceae</taxon>
        <taxon>Pluteus</taxon>
    </lineage>
</organism>
<reference evidence="1 2" key="1">
    <citation type="journal article" date="2019" name="Nat. Ecol. Evol.">
        <title>Megaphylogeny resolves global patterns of mushroom evolution.</title>
        <authorList>
            <person name="Varga T."/>
            <person name="Krizsan K."/>
            <person name="Foldi C."/>
            <person name="Dima B."/>
            <person name="Sanchez-Garcia M."/>
            <person name="Sanchez-Ramirez S."/>
            <person name="Szollosi G.J."/>
            <person name="Szarkandi J.G."/>
            <person name="Papp V."/>
            <person name="Albert L."/>
            <person name="Andreopoulos W."/>
            <person name="Angelini C."/>
            <person name="Antonin V."/>
            <person name="Barry K.W."/>
            <person name="Bougher N.L."/>
            <person name="Buchanan P."/>
            <person name="Buyck B."/>
            <person name="Bense V."/>
            <person name="Catcheside P."/>
            <person name="Chovatia M."/>
            <person name="Cooper J."/>
            <person name="Damon W."/>
            <person name="Desjardin D."/>
            <person name="Finy P."/>
            <person name="Geml J."/>
            <person name="Haridas S."/>
            <person name="Hughes K."/>
            <person name="Justo A."/>
            <person name="Karasinski D."/>
            <person name="Kautmanova I."/>
            <person name="Kiss B."/>
            <person name="Kocsube S."/>
            <person name="Kotiranta H."/>
            <person name="LaButti K.M."/>
            <person name="Lechner B.E."/>
            <person name="Liimatainen K."/>
            <person name="Lipzen A."/>
            <person name="Lukacs Z."/>
            <person name="Mihaltcheva S."/>
            <person name="Morgado L.N."/>
            <person name="Niskanen T."/>
            <person name="Noordeloos M.E."/>
            <person name="Ohm R.A."/>
            <person name="Ortiz-Santana B."/>
            <person name="Ovrebo C."/>
            <person name="Racz N."/>
            <person name="Riley R."/>
            <person name="Savchenko A."/>
            <person name="Shiryaev A."/>
            <person name="Soop K."/>
            <person name="Spirin V."/>
            <person name="Szebenyi C."/>
            <person name="Tomsovsky M."/>
            <person name="Tulloss R.E."/>
            <person name="Uehling J."/>
            <person name="Grigoriev I.V."/>
            <person name="Vagvolgyi C."/>
            <person name="Papp T."/>
            <person name="Martin F.M."/>
            <person name="Miettinen O."/>
            <person name="Hibbett D.S."/>
            <person name="Nagy L.G."/>
        </authorList>
    </citation>
    <scope>NUCLEOTIDE SEQUENCE [LARGE SCALE GENOMIC DNA]</scope>
    <source>
        <strain evidence="1 2">NL-1719</strain>
    </source>
</reference>